<dbReference type="SUPFAM" id="SSF50044">
    <property type="entry name" value="SH3-domain"/>
    <property type="match status" value="2"/>
</dbReference>
<keyword evidence="1 3" id="KW-0728">SH3 domain</keyword>
<dbReference type="SMART" id="SM00368">
    <property type="entry name" value="LRR_RI"/>
    <property type="match status" value="4"/>
</dbReference>
<organism evidence="5">
    <name type="scientific">Amphimedon queenslandica</name>
    <name type="common">Sponge</name>
    <dbReference type="NCBI Taxonomy" id="400682"/>
    <lineage>
        <taxon>Eukaryota</taxon>
        <taxon>Metazoa</taxon>
        <taxon>Porifera</taxon>
        <taxon>Demospongiae</taxon>
        <taxon>Heteroscleromorpha</taxon>
        <taxon>Haplosclerida</taxon>
        <taxon>Niphatidae</taxon>
        <taxon>Amphimedon</taxon>
    </lineage>
</organism>
<dbReference type="Pfam" id="PF00018">
    <property type="entry name" value="SH3_1"/>
    <property type="match status" value="2"/>
</dbReference>
<dbReference type="EnsemblMetazoa" id="Aqu2.1.13411_001">
    <property type="protein sequence ID" value="Aqu2.1.13411_001"/>
    <property type="gene ID" value="Aqu2.1.13411"/>
</dbReference>
<protein>
    <recommendedName>
        <fullName evidence="4">SH3 domain-containing protein</fullName>
    </recommendedName>
</protein>
<evidence type="ECO:0000256" key="2">
    <source>
        <dbReference type="ARBA" id="ARBA00022999"/>
    </source>
</evidence>
<name>A0A1X7TFH9_AMPQE</name>
<feature type="domain" description="SH3" evidence="4">
    <location>
        <begin position="489"/>
        <end position="550"/>
    </location>
</feature>
<evidence type="ECO:0000259" key="4">
    <source>
        <dbReference type="PROSITE" id="PS50002"/>
    </source>
</evidence>
<dbReference type="InParanoid" id="A0A1X7TFH9"/>
<dbReference type="InterPro" id="IPR036028">
    <property type="entry name" value="SH3-like_dom_sf"/>
</dbReference>
<reference evidence="5" key="1">
    <citation type="submission" date="2017-05" db="UniProtKB">
        <authorList>
            <consortium name="EnsemblMetazoa"/>
        </authorList>
    </citation>
    <scope>IDENTIFICATION</scope>
</reference>
<dbReference type="SUPFAM" id="SSF52047">
    <property type="entry name" value="RNI-like"/>
    <property type="match status" value="1"/>
</dbReference>
<proteinExistence type="predicted"/>
<evidence type="ECO:0000256" key="1">
    <source>
        <dbReference type="ARBA" id="ARBA00022443"/>
    </source>
</evidence>
<dbReference type="InterPro" id="IPR043539">
    <property type="entry name" value="Grb2-like"/>
</dbReference>
<evidence type="ECO:0000256" key="3">
    <source>
        <dbReference type="PROSITE-ProRule" id="PRU00192"/>
    </source>
</evidence>
<dbReference type="InterPro" id="IPR001452">
    <property type="entry name" value="SH3_domain"/>
</dbReference>
<dbReference type="Gene3D" id="2.30.30.40">
    <property type="entry name" value="SH3 Domains"/>
    <property type="match status" value="2"/>
</dbReference>
<keyword evidence="2" id="KW-0727">SH2 domain</keyword>
<feature type="domain" description="SH3" evidence="4">
    <location>
        <begin position="64"/>
        <end position="125"/>
    </location>
</feature>
<dbReference type="SMART" id="SM00326">
    <property type="entry name" value="SH3"/>
    <property type="match status" value="2"/>
</dbReference>
<accession>A0A1X7TFH9</accession>
<dbReference type="InterPro" id="IPR032675">
    <property type="entry name" value="LRR_dom_sf"/>
</dbReference>
<sequence length="815" mass="93614">MEIEELQLLLTNKTGLLDQNESLIDIKREIAELQEQISLMSVHILNKREENENYRNILKMNKPTAESVFIARYDYHAMDSDEISFSEGEQLEIYEKKNSFYWKGKSLVSDNEGVIPSSCVYSMLESLQLLEFILSVEEVSLPIVQQIRNDSSSNDEKAFLFLKTINDDPIMISALRQDKEQHDEVEEFEVAEAERHIEQYKTTLEEFCQSMSIDLCLKEKFDAVKTSPSLKCETATYVFDWRPDEKKLKDITDILSKTSGKFVKIKYIDTGYSIALTCSFPHSLTGALIIKLSENLKLLIKNGLMKLTIGYCTIWKKQKIQEIQEPLEEEVQEIKEQPHDTKEERVARLEEKETEGAATQSVINQDILSTDTSATIINKQLIKEMKTNKQLEETLTKVRVKEIQQLLSLPRNTSSASYRIRRGIRMEIKQLQLLLTNKTGLLDQNESLIDIKREIAELQEQISVMSVHILNKREENEKYRNIITMSKPTSKSVFITCCDYHAMGRDEISFSEGEQLEIYEKEDSFWWKGRSLVSGDDGDVPSSCVYSMLESLQLLEFMLSVEEVSLPILQKIRNDSSSNDEKASLFLETVNDDPIIIPALRQDKEQHDEGVTGRVYWNSHRVTLTSPSPVQCNEVISNINSNHKEITLNNSSTNSTVSLLSSTKLHTLNLRKFEIRTTPLTIDCIQYLCILLANNKTIRELLIMGHSISDRGVTNIYQALEHNSTLTSLDLYYNPLITSTSGQALSHLLLNNSSLVELDLSGTSLSTESILLILQSLMDNKKIRRLRLDKRHKETCINTYSKYHLIQDRVDWYTN</sequence>
<dbReference type="AlphaFoldDB" id="A0A1X7TFH9"/>
<dbReference type="PANTHER" id="PTHR46037">
    <property type="entry name" value="PROTEIN ENHANCER OF SEVENLESS 2B"/>
    <property type="match status" value="1"/>
</dbReference>
<dbReference type="PROSITE" id="PS50002">
    <property type="entry name" value="SH3"/>
    <property type="match status" value="2"/>
</dbReference>
<evidence type="ECO:0000313" key="5">
    <source>
        <dbReference type="EnsemblMetazoa" id="Aqu2.1.13411_001"/>
    </source>
</evidence>
<dbReference type="CDD" id="cd00174">
    <property type="entry name" value="SH3"/>
    <property type="match status" value="1"/>
</dbReference>
<dbReference type="Gene3D" id="3.80.10.10">
    <property type="entry name" value="Ribonuclease Inhibitor"/>
    <property type="match status" value="2"/>
</dbReference>
<dbReference type="OrthoDB" id="5340910at2759"/>